<dbReference type="InterPro" id="IPR021306">
    <property type="entry name" value="DUF2878"/>
</dbReference>
<accession>A0A7X8YFF8</accession>
<feature type="transmembrane region" description="Helical" evidence="1">
    <location>
        <begin position="60"/>
        <end position="80"/>
    </location>
</feature>
<dbReference type="Pfam" id="PF11086">
    <property type="entry name" value="DUF2878"/>
    <property type="match status" value="1"/>
</dbReference>
<dbReference type="Proteomes" id="UP000535589">
    <property type="component" value="Unassembled WGS sequence"/>
</dbReference>
<evidence type="ECO:0000313" key="2">
    <source>
        <dbReference type="EMBL" id="NLS11455.1"/>
    </source>
</evidence>
<evidence type="ECO:0000313" key="3">
    <source>
        <dbReference type="Proteomes" id="UP000535589"/>
    </source>
</evidence>
<gene>
    <name evidence="2" type="ORF">HGP28_00955</name>
</gene>
<protein>
    <submittedName>
        <fullName evidence="2">DUF2878 domain-containing protein</fullName>
    </submittedName>
</protein>
<feature type="transmembrane region" description="Helical" evidence="1">
    <location>
        <begin position="32"/>
        <end position="48"/>
    </location>
</feature>
<feature type="transmembrane region" description="Helical" evidence="1">
    <location>
        <begin position="143"/>
        <end position="165"/>
    </location>
</feature>
<keyword evidence="1" id="KW-0812">Transmembrane</keyword>
<keyword evidence="1" id="KW-1133">Transmembrane helix</keyword>
<dbReference type="RefSeq" id="WP_168834557.1">
    <property type="nucleotide sequence ID" value="NZ_JABAIK010000001.1"/>
</dbReference>
<feature type="transmembrane region" description="Helical" evidence="1">
    <location>
        <begin position="111"/>
        <end position="131"/>
    </location>
</feature>
<dbReference type="EMBL" id="JABAIK010000001">
    <property type="protein sequence ID" value="NLS11455.1"/>
    <property type="molecule type" value="Genomic_DNA"/>
</dbReference>
<comment type="caution">
    <text evidence="2">The sequence shown here is derived from an EMBL/GenBank/DDBJ whole genome shotgun (WGS) entry which is preliminary data.</text>
</comment>
<evidence type="ECO:0000256" key="1">
    <source>
        <dbReference type="SAM" id="Phobius"/>
    </source>
</evidence>
<sequence length="170" mass="19652">MTTRTPLRWTALLVLSLWFQAGWFVAVLGRDAFAPLLWLMVVISLVITRWRYRAPLLPQLIVVSFGLIIDTLNQWLGVLVFSTEWLPNWLVGLWLLFAWYGWQMWPTLGRYSLYVLLPIGAVGGALSYWAGEKLDAVEFGLPLIPTLLVLMSQWLLVMALMVRVYREQKK</sequence>
<feature type="transmembrane region" description="Helical" evidence="1">
    <location>
        <begin position="7"/>
        <end position="26"/>
    </location>
</feature>
<dbReference type="AlphaFoldDB" id="A0A7X8YFF8"/>
<feature type="transmembrane region" description="Helical" evidence="1">
    <location>
        <begin position="86"/>
        <end position="102"/>
    </location>
</feature>
<proteinExistence type="predicted"/>
<name>A0A7X8YFF8_9VIBR</name>
<reference evidence="2 3" key="1">
    <citation type="submission" date="2020-04" db="EMBL/GenBank/DDBJ databases">
        <title>Vibrio sp. SM6, a novel species isolated from seawater.</title>
        <authorList>
            <person name="Wang X."/>
        </authorList>
    </citation>
    <scope>NUCLEOTIDE SEQUENCE [LARGE SCALE GENOMIC DNA]</scope>
    <source>
        <strain evidence="2 3">SM6</strain>
    </source>
</reference>
<keyword evidence="1" id="KW-0472">Membrane</keyword>
<organism evidence="2 3">
    <name type="scientific">Vibrio agarilyticus</name>
    <dbReference type="NCBI Taxonomy" id="2726741"/>
    <lineage>
        <taxon>Bacteria</taxon>
        <taxon>Pseudomonadati</taxon>
        <taxon>Pseudomonadota</taxon>
        <taxon>Gammaproteobacteria</taxon>
        <taxon>Vibrionales</taxon>
        <taxon>Vibrionaceae</taxon>
        <taxon>Vibrio</taxon>
    </lineage>
</organism>
<keyword evidence="3" id="KW-1185">Reference proteome</keyword>